<accession>A0A9P0IQK2</accession>
<dbReference type="EMBL" id="OU899034">
    <property type="protein sequence ID" value="CAH1713536.1"/>
    <property type="molecule type" value="Genomic_DNA"/>
</dbReference>
<reference evidence="1" key="1">
    <citation type="submission" date="2022-02" db="EMBL/GenBank/DDBJ databases">
        <authorList>
            <person name="King R."/>
        </authorList>
    </citation>
    <scope>NUCLEOTIDE SEQUENCE</scope>
</reference>
<keyword evidence="2" id="KW-1185">Reference proteome</keyword>
<proteinExistence type="predicted"/>
<name>A0A9P0IQK2_APHGO</name>
<dbReference type="Proteomes" id="UP001154329">
    <property type="component" value="Chromosome 1"/>
</dbReference>
<evidence type="ECO:0000313" key="1">
    <source>
        <dbReference type="EMBL" id="CAH1713536.1"/>
    </source>
</evidence>
<organism evidence="1 2">
    <name type="scientific">Aphis gossypii</name>
    <name type="common">Cotton aphid</name>
    <dbReference type="NCBI Taxonomy" id="80765"/>
    <lineage>
        <taxon>Eukaryota</taxon>
        <taxon>Metazoa</taxon>
        <taxon>Ecdysozoa</taxon>
        <taxon>Arthropoda</taxon>
        <taxon>Hexapoda</taxon>
        <taxon>Insecta</taxon>
        <taxon>Pterygota</taxon>
        <taxon>Neoptera</taxon>
        <taxon>Paraneoptera</taxon>
        <taxon>Hemiptera</taxon>
        <taxon>Sternorrhyncha</taxon>
        <taxon>Aphidomorpha</taxon>
        <taxon>Aphidoidea</taxon>
        <taxon>Aphididae</taxon>
        <taxon>Aphidini</taxon>
        <taxon>Aphis</taxon>
        <taxon>Aphis</taxon>
    </lineage>
</organism>
<protein>
    <submittedName>
        <fullName evidence="1">Uncharacterized protein</fullName>
    </submittedName>
</protein>
<sequence length="169" mass="20564">MYAVSNMSRNVAGFSKTRRTRVRSYIYIYGAARLKLVESWAYIEYVKDENNCHQLNRIGRVRSKSFRDLLQYSISLLFNHLLVRVENVTSTSREKRDLLYRTYTICMYKIIYYYYYHHRQIKFRLTGICRRRKSPSSGDHSVLSKQSYRPRAVDFRGKRYYMRIKYNKL</sequence>
<dbReference type="AlphaFoldDB" id="A0A9P0IQK2"/>
<evidence type="ECO:0000313" key="2">
    <source>
        <dbReference type="Proteomes" id="UP001154329"/>
    </source>
</evidence>
<gene>
    <name evidence="1" type="ORF">APHIGO_LOCUS2438</name>
</gene>
<reference evidence="1" key="2">
    <citation type="submission" date="2022-10" db="EMBL/GenBank/DDBJ databases">
        <authorList>
            <consortium name="ENA_rothamsted_submissions"/>
            <consortium name="culmorum"/>
            <person name="King R."/>
        </authorList>
    </citation>
    <scope>NUCLEOTIDE SEQUENCE</scope>
</reference>